<dbReference type="PROSITE" id="PS00524">
    <property type="entry name" value="SMB_1"/>
    <property type="match status" value="4"/>
</dbReference>
<keyword evidence="2" id="KW-1015">Disulfide bond</keyword>
<dbReference type="Gene3D" id="2.60.120.290">
    <property type="entry name" value="Spermadhesin, CUB domain"/>
    <property type="match status" value="3"/>
</dbReference>
<dbReference type="CDD" id="cd00041">
    <property type="entry name" value="CUB"/>
    <property type="match status" value="3"/>
</dbReference>
<dbReference type="InterPro" id="IPR055355">
    <property type="entry name" value="ZP-C"/>
</dbReference>
<name>A0A8J4X718_CLAMG</name>
<evidence type="ECO:0000256" key="1">
    <source>
        <dbReference type="ARBA" id="ARBA00022737"/>
    </source>
</evidence>
<dbReference type="Gene3D" id="2.60.40.4100">
    <property type="entry name" value="Zona pellucida, ZP-C domain"/>
    <property type="match status" value="1"/>
</dbReference>
<dbReference type="SUPFAM" id="SSF49854">
    <property type="entry name" value="Spermadhesin, CUB domain"/>
    <property type="match status" value="3"/>
</dbReference>
<dbReference type="Proteomes" id="UP000727407">
    <property type="component" value="Unassembled WGS sequence"/>
</dbReference>
<dbReference type="Pfam" id="PF00431">
    <property type="entry name" value="CUB"/>
    <property type="match status" value="3"/>
</dbReference>
<dbReference type="PROSITE" id="PS01180">
    <property type="entry name" value="CUB"/>
    <property type="match status" value="3"/>
</dbReference>
<feature type="domain" description="SMB" evidence="6">
    <location>
        <begin position="275"/>
        <end position="314"/>
    </location>
</feature>
<dbReference type="PROSITE" id="PS51034">
    <property type="entry name" value="ZP_2"/>
    <property type="match status" value="1"/>
</dbReference>
<dbReference type="SMART" id="SM00042">
    <property type="entry name" value="CUB"/>
    <property type="match status" value="3"/>
</dbReference>
<feature type="domain" description="SMB" evidence="6">
    <location>
        <begin position="433"/>
        <end position="472"/>
    </location>
</feature>
<dbReference type="Gene3D" id="4.10.410.20">
    <property type="match status" value="3"/>
</dbReference>
<dbReference type="InterPro" id="IPR000859">
    <property type="entry name" value="CUB_dom"/>
</dbReference>
<dbReference type="InterPro" id="IPR036024">
    <property type="entry name" value="Somatomedin_B-like_dom_sf"/>
</dbReference>
<comment type="caution">
    <text evidence="4">Lacks conserved residue(s) required for the propagation of feature annotation.</text>
</comment>
<comment type="caution">
    <text evidence="8">The sequence shown here is derived from an EMBL/GenBank/DDBJ whole genome shotgun (WGS) entry which is preliminary data.</text>
</comment>
<feature type="non-terminal residue" evidence="8">
    <location>
        <position position="865"/>
    </location>
</feature>
<protein>
    <submittedName>
        <fullName evidence="8">Deleted in malignant brain tumors 1 protein-like</fullName>
    </submittedName>
</protein>
<dbReference type="InterPro" id="IPR001507">
    <property type="entry name" value="ZP_dom"/>
</dbReference>
<evidence type="ECO:0000256" key="3">
    <source>
        <dbReference type="ARBA" id="ARBA00023180"/>
    </source>
</evidence>
<reference evidence="8" key="1">
    <citation type="submission" date="2020-07" db="EMBL/GenBank/DDBJ databases">
        <title>Clarias magur genome sequencing, assembly and annotation.</title>
        <authorList>
            <person name="Kushwaha B."/>
            <person name="Kumar R."/>
            <person name="Das P."/>
            <person name="Joshi C.G."/>
            <person name="Kumar D."/>
            <person name="Nagpure N.S."/>
            <person name="Pandey M."/>
            <person name="Agarwal S."/>
            <person name="Srivastava S."/>
            <person name="Singh M."/>
            <person name="Sahoo L."/>
            <person name="Jayasankar P."/>
            <person name="Meher P.K."/>
            <person name="Koringa P.G."/>
            <person name="Iquebal M.A."/>
            <person name="Das S.P."/>
            <person name="Bit A."/>
            <person name="Patnaik S."/>
            <person name="Patel N."/>
            <person name="Shah T.M."/>
            <person name="Hinsu A."/>
            <person name="Jena J.K."/>
        </authorList>
    </citation>
    <scope>NUCLEOTIDE SEQUENCE</scope>
    <source>
        <strain evidence="8">CIFAMagur01</strain>
        <tissue evidence="8">Testis</tissue>
    </source>
</reference>
<dbReference type="InterPro" id="IPR001212">
    <property type="entry name" value="Somatomedin_B_dom"/>
</dbReference>
<evidence type="ECO:0000313" key="8">
    <source>
        <dbReference type="EMBL" id="KAF5904244.1"/>
    </source>
</evidence>
<evidence type="ECO:0000259" key="5">
    <source>
        <dbReference type="PROSITE" id="PS01180"/>
    </source>
</evidence>
<evidence type="ECO:0000256" key="2">
    <source>
        <dbReference type="ARBA" id="ARBA00023157"/>
    </source>
</evidence>
<sequence length="865" mass="97353">SVTASTEILETTTPEIATDWVTTAETTPYLDSTAHYSCLYNCGYNLGGCSCTSSCQYYGNCCHDYYDYCYSTTTTEETTIYTTTERTTETPTTETPTTTIETTPAVDYITCRDRCGLDGGICSCTSSCLPYGYCCEDYVYYCTNTTVQPTTETTTDWVTTTGGAPCGGYLTQPQGDFFSPNYPNGYPNNANCTWTLQAGELKVVMLNFTFVNLEPCCDFIWVYDGPSTQYPLMGNVTGQKVRPSFKSSSRYMTVVFTTDHSVTRQGFRAEWAFQSTLTCNGRCGTNNSLCSCDRSCQRYGNCCPDYYDYCYYTTTAPVTGGAPCGGNLTQPRGEFFSPNYPNYYPNYANCAWTLQAGELQMVLLSFTFVNLEPCCDFIRVYDGPSAQYPLMGNVTGQNQRPSFKSSSRYMTVVFTTDHSVTRQGFRAEWAFQSILMCNGRCGMSNSLCSCDRSCQRYGNCCQDYYDYCYYTTTAPVPACGGSLQGSGFISSPYYPNYYHDNAYCVWHLSAPAGQTVFLSFQDLDLDRCCSCDYVKVYDGSSTGSRLMGQLCHANTSQLEFQSSSSYMTVLFRSDYSGVGRGFKAYFSSSLSQNTGHVDCSSGWMNIIIRKSYLDSLGFSWHDLYLDDHRCRASADYYYVKFHFPLNSCSTSIKSQNGRVTYANNVRAAQSTSGEITRYESSFLLAVSCVMERESSIGTLYEVEETSNVTISGTGRFNTSMAFFPSSNFYYPITEFPYQVDLNQQLFIQVQLTQAQSNIHLFIDSCVASPNHDFSIRTYDLIRNGCRRDSTVVIYRNGDRYFAQFSFRAFMFLRTHNRVFLRCHAIICTDNDYNSRCRQGCRNRRKRSLSSDDHTEVVTLGPITLK</sequence>
<feature type="domain" description="ZP" evidence="7">
    <location>
        <begin position="598"/>
        <end position="843"/>
    </location>
</feature>
<dbReference type="EMBL" id="QNUK01000061">
    <property type="protein sequence ID" value="KAF5904244.1"/>
    <property type="molecule type" value="Genomic_DNA"/>
</dbReference>
<feature type="domain" description="CUB" evidence="5">
    <location>
        <begin position="166"/>
        <end position="274"/>
    </location>
</feature>
<dbReference type="Pfam" id="PF01033">
    <property type="entry name" value="Somatomedin_B"/>
    <property type="match status" value="2"/>
</dbReference>
<dbReference type="SMART" id="SM00241">
    <property type="entry name" value="ZP"/>
    <property type="match status" value="1"/>
</dbReference>
<feature type="domain" description="CUB" evidence="5">
    <location>
        <begin position="324"/>
        <end position="432"/>
    </location>
</feature>
<dbReference type="PANTHER" id="PTHR24251">
    <property type="entry name" value="OVOCHYMASE-RELATED"/>
    <property type="match status" value="1"/>
</dbReference>
<gene>
    <name evidence="8" type="ORF">DAT39_006060</name>
</gene>
<dbReference type="FunFam" id="2.60.120.290:FF:000013">
    <property type="entry name" value="Membrane frizzled-related protein"/>
    <property type="match status" value="3"/>
</dbReference>
<dbReference type="InterPro" id="IPR048290">
    <property type="entry name" value="ZP_chr"/>
</dbReference>
<dbReference type="PROSITE" id="PS50958">
    <property type="entry name" value="SMB_2"/>
    <property type="match status" value="4"/>
</dbReference>
<feature type="domain" description="CUB" evidence="5">
    <location>
        <begin position="468"/>
        <end position="589"/>
    </location>
</feature>
<keyword evidence="1" id="KW-0677">Repeat</keyword>
<feature type="domain" description="SMB" evidence="6">
    <location>
        <begin position="34"/>
        <end position="73"/>
    </location>
</feature>
<evidence type="ECO:0000259" key="6">
    <source>
        <dbReference type="PROSITE" id="PS50958"/>
    </source>
</evidence>
<proteinExistence type="predicted"/>
<evidence type="ECO:0000313" key="9">
    <source>
        <dbReference type="Proteomes" id="UP000727407"/>
    </source>
</evidence>
<dbReference type="Pfam" id="PF00100">
    <property type="entry name" value="Zona_pellucida"/>
    <property type="match status" value="1"/>
</dbReference>
<dbReference type="InterPro" id="IPR042235">
    <property type="entry name" value="ZP-C_dom"/>
</dbReference>
<evidence type="ECO:0000256" key="4">
    <source>
        <dbReference type="PROSITE-ProRule" id="PRU00059"/>
    </source>
</evidence>
<dbReference type="InterPro" id="IPR035914">
    <property type="entry name" value="Sperma_CUB_dom_sf"/>
</dbReference>
<keyword evidence="9" id="KW-1185">Reference proteome</keyword>
<dbReference type="PRINTS" id="PR00023">
    <property type="entry name" value="ZPELLUCIDA"/>
</dbReference>
<dbReference type="OrthoDB" id="10063988at2759"/>
<dbReference type="PANTHER" id="PTHR24251:SF41">
    <property type="entry name" value="DELETED IN MALIGNANT BRAIN TUMORS 1 PROTEIN-LIKE"/>
    <property type="match status" value="1"/>
</dbReference>
<feature type="domain" description="SMB" evidence="6">
    <location>
        <begin position="107"/>
        <end position="146"/>
    </location>
</feature>
<dbReference type="AlphaFoldDB" id="A0A8J4X718"/>
<dbReference type="SUPFAM" id="SSF90188">
    <property type="entry name" value="Somatomedin B domain"/>
    <property type="match status" value="4"/>
</dbReference>
<dbReference type="SMART" id="SM00201">
    <property type="entry name" value="SO"/>
    <property type="match status" value="4"/>
</dbReference>
<accession>A0A8J4X718</accession>
<feature type="non-terminal residue" evidence="8">
    <location>
        <position position="1"/>
    </location>
</feature>
<evidence type="ECO:0000259" key="7">
    <source>
        <dbReference type="PROSITE" id="PS51034"/>
    </source>
</evidence>
<organism evidence="8 9">
    <name type="scientific">Clarias magur</name>
    <name type="common">Asian catfish</name>
    <name type="synonym">Macropteronotus magur</name>
    <dbReference type="NCBI Taxonomy" id="1594786"/>
    <lineage>
        <taxon>Eukaryota</taxon>
        <taxon>Metazoa</taxon>
        <taxon>Chordata</taxon>
        <taxon>Craniata</taxon>
        <taxon>Vertebrata</taxon>
        <taxon>Euteleostomi</taxon>
        <taxon>Actinopterygii</taxon>
        <taxon>Neopterygii</taxon>
        <taxon>Teleostei</taxon>
        <taxon>Ostariophysi</taxon>
        <taxon>Siluriformes</taxon>
        <taxon>Clariidae</taxon>
        <taxon>Clarias</taxon>
    </lineage>
</organism>
<dbReference type="Gene3D" id="2.60.40.3210">
    <property type="entry name" value="Zona pellucida, ZP-N domain"/>
    <property type="match status" value="1"/>
</dbReference>
<keyword evidence="3" id="KW-0325">Glycoprotein</keyword>